<sequence>MQKRRFHKEERMRSGETEISKVEQTWTLWKEELNLYNIHVKDFFRFYARYKRLRSKAIGKLTSRASQRYIMVHMKVCSDRVAVRPKWRGRATLCLMTKFMSRAQARNGHGVGAPLHAVHSI</sequence>
<accession>A0ABU6RHP5</accession>
<evidence type="ECO:0000313" key="1">
    <source>
        <dbReference type="EMBL" id="MED6123379.1"/>
    </source>
</evidence>
<reference evidence="1 2" key="1">
    <citation type="journal article" date="2023" name="Plants (Basel)">
        <title>Bridging the Gap: Combining Genomics and Transcriptomics Approaches to Understand Stylosanthes scabra, an Orphan Legume from the Brazilian Caatinga.</title>
        <authorList>
            <person name="Ferreira-Neto J.R.C."/>
            <person name="da Silva M.D."/>
            <person name="Binneck E."/>
            <person name="de Melo N.F."/>
            <person name="da Silva R.H."/>
            <person name="de Melo A.L.T.M."/>
            <person name="Pandolfi V."/>
            <person name="Bustamante F.O."/>
            <person name="Brasileiro-Vidal A.C."/>
            <person name="Benko-Iseppon A.M."/>
        </authorList>
    </citation>
    <scope>NUCLEOTIDE SEQUENCE [LARGE SCALE GENOMIC DNA]</scope>
    <source>
        <tissue evidence="1">Leaves</tissue>
    </source>
</reference>
<organism evidence="1 2">
    <name type="scientific">Stylosanthes scabra</name>
    <dbReference type="NCBI Taxonomy" id="79078"/>
    <lineage>
        <taxon>Eukaryota</taxon>
        <taxon>Viridiplantae</taxon>
        <taxon>Streptophyta</taxon>
        <taxon>Embryophyta</taxon>
        <taxon>Tracheophyta</taxon>
        <taxon>Spermatophyta</taxon>
        <taxon>Magnoliopsida</taxon>
        <taxon>eudicotyledons</taxon>
        <taxon>Gunneridae</taxon>
        <taxon>Pentapetalae</taxon>
        <taxon>rosids</taxon>
        <taxon>fabids</taxon>
        <taxon>Fabales</taxon>
        <taxon>Fabaceae</taxon>
        <taxon>Papilionoideae</taxon>
        <taxon>50 kb inversion clade</taxon>
        <taxon>dalbergioids sensu lato</taxon>
        <taxon>Dalbergieae</taxon>
        <taxon>Pterocarpus clade</taxon>
        <taxon>Stylosanthes</taxon>
    </lineage>
</organism>
<evidence type="ECO:0000313" key="2">
    <source>
        <dbReference type="Proteomes" id="UP001341840"/>
    </source>
</evidence>
<proteinExistence type="predicted"/>
<comment type="caution">
    <text evidence="1">The sequence shown here is derived from an EMBL/GenBank/DDBJ whole genome shotgun (WGS) entry which is preliminary data.</text>
</comment>
<keyword evidence="2" id="KW-1185">Reference proteome</keyword>
<dbReference type="Proteomes" id="UP001341840">
    <property type="component" value="Unassembled WGS sequence"/>
</dbReference>
<gene>
    <name evidence="1" type="ORF">PIB30_048610</name>
</gene>
<name>A0ABU6RHP5_9FABA</name>
<protein>
    <submittedName>
        <fullName evidence="1">Uncharacterized protein</fullName>
    </submittedName>
</protein>
<dbReference type="EMBL" id="JASCZI010030528">
    <property type="protein sequence ID" value="MED6123379.1"/>
    <property type="molecule type" value="Genomic_DNA"/>
</dbReference>